<evidence type="ECO:0000313" key="1">
    <source>
        <dbReference type="EMBL" id="KAF7373875.1"/>
    </source>
</evidence>
<dbReference type="AlphaFoldDB" id="A0A8H6Z7C2"/>
<organism evidence="1 2">
    <name type="scientific">Mycena sanguinolenta</name>
    <dbReference type="NCBI Taxonomy" id="230812"/>
    <lineage>
        <taxon>Eukaryota</taxon>
        <taxon>Fungi</taxon>
        <taxon>Dikarya</taxon>
        <taxon>Basidiomycota</taxon>
        <taxon>Agaricomycotina</taxon>
        <taxon>Agaricomycetes</taxon>
        <taxon>Agaricomycetidae</taxon>
        <taxon>Agaricales</taxon>
        <taxon>Marasmiineae</taxon>
        <taxon>Mycenaceae</taxon>
        <taxon>Mycena</taxon>
    </lineage>
</organism>
<dbReference type="SUPFAM" id="SSF52047">
    <property type="entry name" value="RNI-like"/>
    <property type="match status" value="1"/>
</dbReference>
<evidence type="ECO:0000313" key="2">
    <source>
        <dbReference type="Proteomes" id="UP000623467"/>
    </source>
</evidence>
<reference evidence="1" key="1">
    <citation type="submission" date="2020-05" db="EMBL/GenBank/DDBJ databases">
        <title>Mycena genomes resolve the evolution of fungal bioluminescence.</title>
        <authorList>
            <person name="Tsai I.J."/>
        </authorList>
    </citation>
    <scope>NUCLEOTIDE SEQUENCE</scope>
    <source>
        <strain evidence="1">160909Yilan</strain>
    </source>
</reference>
<comment type="caution">
    <text evidence="1">The sequence shown here is derived from an EMBL/GenBank/DDBJ whole genome shotgun (WGS) entry which is preliminary data.</text>
</comment>
<keyword evidence="2" id="KW-1185">Reference proteome</keyword>
<gene>
    <name evidence="1" type="ORF">MSAN_00599700</name>
</gene>
<protein>
    <submittedName>
        <fullName evidence="1">Uncharacterized protein</fullName>
    </submittedName>
</protein>
<dbReference type="OrthoDB" id="3541472at2759"/>
<proteinExistence type="predicted"/>
<accession>A0A8H6Z7C2</accession>
<dbReference type="EMBL" id="JACAZH010000003">
    <property type="protein sequence ID" value="KAF7373875.1"/>
    <property type="molecule type" value="Genomic_DNA"/>
</dbReference>
<sequence>MSVPARVPASQTPALKAALMSSKKLNAIAWKVNTRDPQWTRDVISAFLNSFPGLRELRLEMCEYGWVDLPLGVIRGLRKLTAATLSPCSLPYIAKNIAENRYTLTSLHLLLNLIRVGGASQAESNQLADVFVQTVLPLHEDSLVELSCTANYESRWSFGRHWEDVISRLHRAEILSFSINAADISRNVAPENNAVTVLLTLTTRLVALSHLRIVAAGAERSRRNWLENPMPYNAAVNRSIVATVRCFRTEISSRASLRVGQKWYSLRPTPIAGDSSTEVEAEMSRHATRVLAYTQFKNTDSEGSLSLFN</sequence>
<dbReference type="Proteomes" id="UP000623467">
    <property type="component" value="Unassembled WGS sequence"/>
</dbReference>
<name>A0A8H6Z7C2_9AGAR</name>